<dbReference type="InterPro" id="IPR036388">
    <property type="entry name" value="WH-like_DNA-bd_sf"/>
</dbReference>
<evidence type="ECO:0000256" key="3">
    <source>
        <dbReference type="ARBA" id="ARBA00016093"/>
    </source>
</evidence>
<dbReference type="Gene3D" id="1.10.10.10">
    <property type="entry name" value="Winged helix-like DNA-binding domain superfamily/Winged helix DNA-binding domain"/>
    <property type="match status" value="1"/>
</dbReference>
<dbReference type="GO" id="GO:0120230">
    <property type="term" value="F:recombinase activator activity"/>
    <property type="evidence" value="ECO:0007669"/>
    <property type="project" value="TreeGrafter"/>
</dbReference>
<accession>A0A131ZYK7</accession>
<organism evidence="10 11">
    <name type="scientific">Sarcoptes scabiei</name>
    <name type="common">Itch mite</name>
    <name type="synonym">Acarus scabiei</name>
    <dbReference type="NCBI Taxonomy" id="52283"/>
    <lineage>
        <taxon>Eukaryota</taxon>
        <taxon>Metazoa</taxon>
        <taxon>Ecdysozoa</taxon>
        <taxon>Arthropoda</taxon>
        <taxon>Chelicerata</taxon>
        <taxon>Arachnida</taxon>
        <taxon>Acari</taxon>
        <taxon>Acariformes</taxon>
        <taxon>Sarcoptiformes</taxon>
        <taxon>Astigmata</taxon>
        <taxon>Psoroptidia</taxon>
        <taxon>Sarcoptoidea</taxon>
        <taxon>Sarcoptidae</taxon>
        <taxon>Sarcoptinae</taxon>
        <taxon>Sarcoptes</taxon>
    </lineage>
</organism>
<keyword evidence="7" id="KW-0469">Meiosis</keyword>
<evidence type="ECO:0000256" key="7">
    <source>
        <dbReference type="ARBA" id="ARBA00023254"/>
    </source>
</evidence>
<dbReference type="PANTHER" id="PTHR15938:SF0">
    <property type="entry name" value="HOMOLOGOUS-PAIRING PROTEIN 2 HOMOLOG"/>
    <property type="match status" value="1"/>
</dbReference>
<dbReference type="GO" id="GO:0120231">
    <property type="term" value="C:DNA recombinase auxiliary factor complex"/>
    <property type="evidence" value="ECO:0007669"/>
    <property type="project" value="TreeGrafter"/>
</dbReference>
<dbReference type="Proteomes" id="UP000616769">
    <property type="component" value="Unassembled WGS sequence"/>
</dbReference>
<keyword evidence="6" id="KW-0539">Nucleus</keyword>
<dbReference type="GO" id="GO:0000794">
    <property type="term" value="C:condensed nuclear chromosome"/>
    <property type="evidence" value="ECO:0007669"/>
    <property type="project" value="TreeGrafter"/>
</dbReference>
<evidence type="ECO:0000256" key="1">
    <source>
        <dbReference type="ARBA" id="ARBA00004123"/>
    </source>
</evidence>
<proteinExistence type="inferred from homology"/>
<protein>
    <recommendedName>
        <fullName evidence="3">Homologous-pairing protein 2 homolog</fullName>
    </recommendedName>
</protein>
<dbReference type="GO" id="GO:0007129">
    <property type="term" value="P:homologous chromosome pairing at meiosis"/>
    <property type="evidence" value="ECO:0007669"/>
    <property type="project" value="TreeGrafter"/>
</dbReference>
<dbReference type="VEuPathDB" id="VectorBase:SSCA000729"/>
<dbReference type="EMBL" id="JXLN01004395">
    <property type="protein sequence ID" value="KPM03200.1"/>
    <property type="molecule type" value="Genomic_DNA"/>
</dbReference>
<evidence type="ECO:0000256" key="2">
    <source>
        <dbReference type="ARBA" id="ARBA00007922"/>
    </source>
</evidence>
<evidence type="ECO:0000259" key="8">
    <source>
        <dbReference type="Pfam" id="PF07106"/>
    </source>
</evidence>
<comment type="similarity">
    <text evidence="2">Belongs to the HOP2 family.</text>
</comment>
<name>A0A131ZYK7_SARSC</name>
<dbReference type="GO" id="GO:0003690">
    <property type="term" value="F:double-stranded DNA binding"/>
    <property type="evidence" value="ECO:0007669"/>
    <property type="project" value="TreeGrafter"/>
</dbReference>
<dbReference type="AlphaFoldDB" id="A0A131ZYK7"/>
<dbReference type="InterPro" id="IPR010776">
    <property type="entry name" value="Hop2_WH_dom"/>
</dbReference>
<dbReference type="Pfam" id="PF07106">
    <property type="entry name" value="WHD_TBPIP"/>
    <property type="match status" value="1"/>
</dbReference>
<dbReference type="OrthoDB" id="272266at2759"/>
<feature type="domain" description="Leucine zipper with capping helix" evidence="9">
    <location>
        <begin position="169"/>
        <end position="216"/>
    </location>
</feature>
<comment type="caution">
    <text evidence="10">The sequence shown here is derived from an EMBL/GenBank/DDBJ whole genome shotgun (WGS) entry which is preliminary data.</text>
</comment>
<evidence type="ECO:0000256" key="6">
    <source>
        <dbReference type="ARBA" id="ARBA00023242"/>
    </source>
</evidence>
<dbReference type="Pfam" id="PF18517">
    <property type="entry name" value="LZ3wCH"/>
    <property type="match status" value="1"/>
</dbReference>
<evidence type="ECO:0000313" key="10">
    <source>
        <dbReference type="EMBL" id="KPM03200.1"/>
    </source>
</evidence>
<gene>
    <name evidence="10" type="ORF">QR98_0016300</name>
</gene>
<dbReference type="GO" id="GO:0010774">
    <property type="term" value="P:meiotic strand invasion involved in reciprocal meiotic recombination"/>
    <property type="evidence" value="ECO:0007669"/>
    <property type="project" value="TreeGrafter"/>
</dbReference>
<evidence type="ECO:0000256" key="5">
    <source>
        <dbReference type="ARBA" id="ARBA00023172"/>
    </source>
</evidence>
<dbReference type="InterPro" id="IPR040661">
    <property type="entry name" value="LZ3wCH"/>
</dbReference>
<keyword evidence="5" id="KW-0233">DNA recombination</keyword>
<evidence type="ECO:0000256" key="4">
    <source>
        <dbReference type="ARBA" id="ARBA00023054"/>
    </source>
</evidence>
<evidence type="ECO:0000313" key="11">
    <source>
        <dbReference type="Proteomes" id="UP000616769"/>
    </source>
</evidence>
<dbReference type="PANTHER" id="PTHR15938">
    <property type="entry name" value="TBP-1 INTERACTING PROTEIN"/>
    <property type="match status" value="1"/>
</dbReference>
<comment type="subcellular location">
    <subcellularLocation>
        <location evidence="1">Nucleus</location>
    </subcellularLocation>
</comment>
<keyword evidence="4" id="KW-0175">Coiled coil</keyword>
<sequence length="222" mass="25996">MTKNIEEVKYDLKDFLQSNNRPFSLNDLVNQFQTKYNKTILSKALELLTNENLIVEKLNGKQKIYFISQETIVFNEEKMKQIDSKIVEQKLAIKSLEKIYEQKQEQLKSFKNYVPIDVLENDLDQLKAKVSMLREKIEKTRKSNKINDDDDGDGGGDGQSKTKMDIKMLQEKERKLNNEYRKRKRLACSIIDMIMENYPKSKKCFFEEIGIENDDDGEGGDT</sequence>
<dbReference type="GO" id="GO:0000709">
    <property type="term" value="P:meiotic joint molecule formation"/>
    <property type="evidence" value="ECO:0007669"/>
    <property type="project" value="TreeGrafter"/>
</dbReference>
<reference evidence="10 11" key="1">
    <citation type="journal article" date="2015" name="Parasit. Vectors">
        <title>Draft genome of the scabies mite.</title>
        <authorList>
            <person name="Rider S.D.Jr."/>
            <person name="Morgan M.S."/>
            <person name="Arlian L.G."/>
        </authorList>
    </citation>
    <scope>NUCLEOTIDE SEQUENCE [LARGE SCALE GENOMIC DNA]</scope>
    <source>
        <strain evidence="10">Arlian Lab</strain>
    </source>
</reference>
<feature type="domain" description="Homologous-pairing protein 2 winged helix" evidence="8">
    <location>
        <begin position="12"/>
        <end position="67"/>
    </location>
</feature>
<evidence type="ECO:0000259" key="9">
    <source>
        <dbReference type="Pfam" id="PF18517"/>
    </source>
</evidence>